<evidence type="ECO:0000313" key="3">
    <source>
        <dbReference type="Proteomes" id="UP001295740"/>
    </source>
</evidence>
<gene>
    <name evidence="2" type="ORF">KHLLAP_LOCUS3630</name>
</gene>
<proteinExistence type="predicted"/>
<evidence type="ECO:0000313" key="2">
    <source>
        <dbReference type="EMBL" id="CAJ2503162.1"/>
    </source>
</evidence>
<protein>
    <submittedName>
        <fullName evidence="2">Uu.00g105560.m01.CDS01</fullName>
    </submittedName>
</protein>
<reference evidence="2" key="1">
    <citation type="submission" date="2023-10" db="EMBL/GenBank/DDBJ databases">
        <authorList>
            <person name="Hackl T."/>
        </authorList>
    </citation>
    <scope>NUCLEOTIDE SEQUENCE</scope>
</reference>
<accession>A0AAI8YFT2</accession>
<name>A0AAI8YFT2_9PEZI</name>
<feature type="region of interest" description="Disordered" evidence="1">
    <location>
        <begin position="1"/>
        <end position="35"/>
    </location>
</feature>
<sequence>MTGVEAPVDPPAYNDDGLPDYGDLSSAVPSLSSGDDNDFADVGKRALTWANGACVLDRVVRGRPLWLNIKHALKFGARPKLPCLPQYQCRNSGDKCAHIYDTEAGTSQVQCAGL</sequence>
<dbReference type="EMBL" id="CAUWAG010000004">
    <property type="protein sequence ID" value="CAJ2503162.1"/>
    <property type="molecule type" value="Genomic_DNA"/>
</dbReference>
<dbReference type="Proteomes" id="UP001295740">
    <property type="component" value="Unassembled WGS sequence"/>
</dbReference>
<evidence type="ECO:0000256" key="1">
    <source>
        <dbReference type="SAM" id="MobiDB-lite"/>
    </source>
</evidence>
<dbReference type="AlphaFoldDB" id="A0AAI8YFT2"/>
<organism evidence="2 3">
    <name type="scientific">Anthostomella pinea</name>
    <dbReference type="NCBI Taxonomy" id="933095"/>
    <lineage>
        <taxon>Eukaryota</taxon>
        <taxon>Fungi</taxon>
        <taxon>Dikarya</taxon>
        <taxon>Ascomycota</taxon>
        <taxon>Pezizomycotina</taxon>
        <taxon>Sordariomycetes</taxon>
        <taxon>Xylariomycetidae</taxon>
        <taxon>Xylariales</taxon>
        <taxon>Xylariaceae</taxon>
        <taxon>Anthostomella</taxon>
    </lineage>
</organism>
<comment type="caution">
    <text evidence="2">The sequence shown here is derived from an EMBL/GenBank/DDBJ whole genome shotgun (WGS) entry which is preliminary data.</text>
</comment>
<keyword evidence="3" id="KW-1185">Reference proteome</keyword>